<dbReference type="CDD" id="cd16025">
    <property type="entry name" value="PAS_like"/>
    <property type="match status" value="1"/>
</dbReference>
<evidence type="ECO:0000313" key="7">
    <source>
        <dbReference type="EMBL" id="MDV5171606.1"/>
    </source>
</evidence>
<dbReference type="PROSITE" id="PS00523">
    <property type="entry name" value="SULFATASE_1"/>
    <property type="match status" value="1"/>
</dbReference>
<keyword evidence="3 7" id="KW-0378">Hydrolase</keyword>
<dbReference type="SUPFAM" id="SSF53649">
    <property type="entry name" value="Alkaline phosphatase-like"/>
    <property type="match status" value="1"/>
</dbReference>
<proteinExistence type="inferred from homology"/>
<evidence type="ECO:0000256" key="1">
    <source>
        <dbReference type="ARBA" id="ARBA00008779"/>
    </source>
</evidence>
<keyword evidence="2" id="KW-0479">Metal-binding</keyword>
<dbReference type="EMBL" id="JAWJZI010000014">
    <property type="protein sequence ID" value="MDV5171606.1"/>
    <property type="molecule type" value="Genomic_DNA"/>
</dbReference>
<dbReference type="Proteomes" id="UP001186452">
    <property type="component" value="Unassembled WGS sequence"/>
</dbReference>
<dbReference type="InterPro" id="IPR000917">
    <property type="entry name" value="Sulfatase_N"/>
</dbReference>
<keyword evidence="8" id="KW-1185">Reference proteome</keyword>
<name>A0ABU3ZNH4_9GAMM</name>
<evidence type="ECO:0000256" key="2">
    <source>
        <dbReference type="ARBA" id="ARBA00022723"/>
    </source>
</evidence>
<gene>
    <name evidence="7" type="ORF">R2X38_21645</name>
</gene>
<dbReference type="EC" id="3.1.6.-" evidence="7"/>
<evidence type="ECO:0000313" key="8">
    <source>
        <dbReference type="Proteomes" id="UP001186452"/>
    </source>
</evidence>
<reference evidence="7 8" key="1">
    <citation type="submission" date="2023-10" db="EMBL/GenBank/DDBJ databases">
        <title>Marine bacteria isolated from horseshoe crab.</title>
        <authorList>
            <person name="Cheng T.H."/>
        </authorList>
    </citation>
    <scope>NUCLEOTIDE SEQUENCE [LARGE SCALE GENOMIC DNA]</scope>
    <source>
        <strain evidence="7 8">HSC6</strain>
    </source>
</reference>
<feature type="region of interest" description="Disordered" evidence="5">
    <location>
        <begin position="138"/>
        <end position="163"/>
    </location>
</feature>
<dbReference type="InterPro" id="IPR024607">
    <property type="entry name" value="Sulfatase_CS"/>
</dbReference>
<dbReference type="InterPro" id="IPR017850">
    <property type="entry name" value="Alkaline_phosphatase_core_sf"/>
</dbReference>
<feature type="domain" description="Sulfatase N-terminal" evidence="6">
    <location>
        <begin position="71"/>
        <end position="482"/>
    </location>
</feature>
<protein>
    <submittedName>
        <fullName evidence="7">Arylsulfatase</fullName>
        <ecNumber evidence="7">3.1.6.-</ecNumber>
    </submittedName>
</protein>
<sequence>MKQYLSREYMGIKHNDHVEIENNHSVFNVLSKGYFSKLALAGLTTSVLTFSSLSLASDSNAPVIDAGNEKPNVIMILLDDVGFSDIGAFGSEIRTPNIDELAYSGLRYNRYDTVSMSAPTRAALLTGRNPQTVHMEELAPKNAPSPGPSVPLGQGPSDSGELPTNAQTLAEAFQAADYKTHVLGKWHVAPEYNNDEERNKAFWPLQKGFDYYYGFISGHTNQFRPDLVENNSKIPTPTEEGYHLSVDLIDKAIDILKPGGEPNFVYLSFGAAHAPLHVPKSYIDEYKGVYDAGWDELRKERFARQKEMGVIPNNTVLPDRDSGDYAWNSFDEQHRRVFARFMETYAGFMTHTDEQIGRLVDHLKATGQFDNTLILFTTDNGAAPEGGVLGGFRKAYYDNTSIAEMDKHLDEAGSVDTYMMYQRPWAWLGSTPFRRYKLWPQAGGVRVPLIASWPAKIEDAGSVRGQMVNVVDLAPTMLDAAGTEFATSIDGVEQIPVAGQSFLNTFVDQNAETRGIQYYSQRGNRAITSGKWRAIAMHRIGGKFEDDKWQLFDQESDFSESTDISDQNPQVVEELKALWWKEATEHSETPVTRTFEFIYNFSHGYDAFKD</sequence>
<dbReference type="RefSeq" id="WP_317524427.1">
    <property type="nucleotide sequence ID" value="NZ_JAWJZI010000014.1"/>
</dbReference>
<evidence type="ECO:0000256" key="4">
    <source>
        <dbReference type="ARBA" id="ARBA00022837"/>
    </source>
</evidence>
<dbReference type="Pfam" id="PF00884">
    <property type="entry name" value="Sulfatase"/>
    <property type="match status" value="1"/>
</dbReference>
<evidence type="ECO:0000256" key="5">
    <source>
        <dbReference type="SAM" id="MobiDB-lite"/>
    </source>
</evidence>
<dbReference type="InterPro" id="IPR050738">
    <property type="entry name" value="Sulfatase"/>
</dbReference>
<comment type="caution">
    <text evidence="7">The sequence shown here is derived from an EMBL/GenBank/DDBJ whole genome shotgun (WGS) entry which is preliminary data.</text>
</comment>
<dbReference type="Gene3D" id="3.30.1120.10">
    <property type="match status" value="1"/>
</dbReference>
<dbReference type="Gene3D" id="3.40.720.10">
    <property type="entry name" value="Alkaline Phosphatase, subunit A"/>
    <property type="match status" value="1"/>
</dbReference>
<evidence type="ECO:0000256" key="3">
    <source>
        <dbReference type="ARBA" id="ARBA00022801"/>
    </source>
</evidence>
<dbReference type="GO" id="GO:0016787">
    <property type="term" value="F:hydrolase activity"/>
    <property type="evidence" value="ECO:0007669"/>
    <property type="project" value="UniProtKB-KW"/>
</dbReference>
<organism evidence="7 8">
    <name type="scientific">Photobacterium rosenbergii</name>
    <dbReference type="NCBI Taxonomy" id="294936"/>
    <lineage>
        <taxon>Bacteria</taxon>
        <taxon>Pseudomonadati</taxon>
        <taxon>Pseudomonadota</taxon>
        <taxon>Gammaproteobacteria</taxon>
        <taxon>Vibrionales</taxon>
        <taxon>Vibrionaceae</taxon>
        <taxon>Photobacterium</taxon>
    </lineage>
</organism>
<keyword evidence="4" id="KW-0106">Calcium</keyword>
<evidence type="ECO:0000259" key="6">
    <source>
        <dbReference type="Pfam" id="PF00884"/>
    </source>
</evidence>
<accession>A0ABU3ZNH4</accession>
<dbReference type="PANTHER" id="PTHR42693:SF33">
    <property type="entry name" value="ARYLSULFATASE"/>
    <property type="match status" value="1"/>
</dbReference>
<comment type="similarity">
    <text evidence="1">Belongs to the sulfatase family.</text>
</comment>
<dbReference type="PANTHER" id="PTHR42693">
    <property type="entry name" value="ARYLSULFATASE FAMILY MEMBER"/>
    <property type="match status" value="1"/>
</dbReference>